<proteinExistence type="predicted"/>
<evidence type="ECO:0000256" key="1">
    <source>
        <dbReference type="SAM" id="Phobius"/>
    </source>
</evidence>
<dbReference type="PANTHER" id="PTHR41532">
    <property type="entry name" value="FIXS PROTEIN"/>
    <property type="match status" value="1"/>
</dbReference>
<feature type="transmembrane region" description="Helical" evidence="1">
    <location>
        <begin position="6"/>
        <end position="23"/>
    </location>
</feature>
<evidence type="ECO:0000313" key="3">
    <source>
        <dbReference type="Proteomes" id="UP000184609"/>
    </source>
</evidence>
<dbReference type="Proteomes" id="UP000184609">
    <property type="component" value="Unassembled WGS sequence"/>
</dbReference>
<dbReference type="EMBL" id="FRXN01000005">
    <property type="protein sequence ID" value="SHO64139.1"/>
    <property type="molecule type" value="Genomic_DNA"/>
</dbReference>
<dbReference type="AlphaFoldDB" id="A0A1M7ZH44"/>
<keyword evidence="1" id="KW-1133">Transmembrane helix</keyword>
<evidence type="ECO:0000313" key="2">
    <source>
        <dbReference type="EMBL" id="SHO64139.1"/>
    </source>
</evidence>
<sequence length="61" mass="7136">MEVIFLLIGVSLILAVTFLWLFFKAMKDGQFDDDYTPSIRMLFDTHKKSTKDQSTKPKSYE</sequence>
<gene>
    <name evidence="2" type="ORF">SAMN04488108_3249</name>
</gene>
<reference evidence="3" key="1">
    <citation type="submission" date="2016-12" db="EMBL/GenBank/DDBJ databases">
        <authorList>
            <person name="Varghese N."/>
            <person name="Submissions S."/>
        </authorList>
    </citation>
    <scope>NUCLEOTIDE SEQUENCE [LARGE SCALE GENOMIC DNA]</scope>
    <source>
        <strain evidence="3">DSM 25035</strain>
    </source>
</reference>
<protein>
    <submittedName>
        <fullName evidence="2">Cytochrome oxidase maturation protein, cbb3-type</fullName>
    </submittedName>
</protein>
<keyword evidence="3" id="KW-1185">Reference proteome</keyword>
<name>A0A1M7ZH44_9BACT</name>
<dbReference type="PANTHER" id="PTHR41532:SF1">
    <property type="entry name" value="FIXS PROTEIN"/>
    <property type="match status" value="1"/>
</dbReference>
<keyword evidence="1" id="KW-0812">Transmembrane</keyword>
<dbReference type="STRING" id="1073327.SAMN04488108_3249"/>
<organism evidence="2 3">
    <name type="scientific">Algoriphagus zhangzhouensis</name>
    <dbReference type="NCBI Taxonomy" id="1073327"/>
    <lineage>
        <taxon>Bacteria</taxon>
        <taxon>Pseudomonadati</taxon>
        <taxon>Bacteroidota</taxon>
        <taxon>Cytophagia</taxon>
        <taxon>Cytophagales</taxon>
        <taxon>Cyclobacteriaceae</taxon>
        <taxon>Algoriphagus</taxon>
    </lineage>
</organism>
<dbReference type="RefSeq" id="WP_073572877.1">
    <property type="nucleotide sequence ID" value="NZ_FRXN01000005.1"/>
</dbReference>
<dbReference type="OrthoDB" id="9802763at2"/>
<dbReference type="NCBIfam" id="TIGR00847">
    <property type="entry name" value="ccoS"/>
    <property type="match status" value="1"/>
</dbReference>
<dbReference type="Pfam" id="PF03597">
    <property type="entry name" value="FixS"/>
    <property type="match status" value="1"/>
</dbReference>
<accession>A0A1M7ZH44</accession>
<keyword evidence="1" id="KW-0472">Membrane</keyword>
<dbReference type="InterPro" id="IPR004714">
    <property type="entry name" value="Cyt_oxidase_maturation_cbb3"/>
</dbReference>